<dbReference type="SMART" id="SM00535">
    <property type="entry name" value="RIBOc"/>
    <property type="match status" value="2"/>
</dbReference>
<protein>
    <submittedName>
        <fullName evidence="21">Dicer-like protein 2</fullName>
    </submittedName>
</protein>
<feature type="domain" description="RNase III" evidence="17">
    <location>
        <begin position="941"/>
        <end position="1084"/>
    </location>
</feature>
<dbReference type="GO" id="GO:0004525">
    <property type="term" value="F:ribonuclease III activity"/>
    <property type="evidence" value="ECO:0007669"/>
    <property type="project" value="InterPro"/>
</dbReference>
<dbReference type="GO" id="GO:0050688">
    <property type="term" value="P:regulation of defense response to virus"/>
    <property type="evidence" value="ECO:0007669"/>
    <property type="project" value="UniProtKB-KW"/>
</dbReference>
<keyword evidence="6" id="KW-0547">Nucleotide-binding</keyword>
<dbReference type="SUPFAM" id="SSF54768">
    <property type="entry name" value="dsRNA-binding domain-like"/>
    <property type="match status" value="1"/>
</dbReference>
<reference evidence="21" key="1">
    <citation type="submission" date="2023-03" db="EMBL/GenBank/DDBJ databases">
        <title>Emydomyces testavorans Genome Sequence.</title>
        <authorList>
            <person name="Hoyer L."/>
        </authorList>
    </citation>
    <scope>NUCLEOTIDE SEQUENCE</scope>
    <source>
        <strain evidence="21">16-2883</strain>
    </source>
</reference>
<evidence type="ECO:0000259" key="16">
    <source>
        <dbReference type="PROSITE" id="PS50137"/>
    </source>
</evidence>
<feature type="domain" description="Dicer dsRNA-binding fold" evidence="20">
    <location>
        <begin position="578"/>
        <end position="671"/>
    </location>
</feature>
<evidence type="ECO:0000259" key="20">
    <source>
        <dbReference type="PROSITE" id="PS51327"/>
    </source>
</evidence>
<evidence type="ECO:0000256" key="15">
    <source>
        <dbReference type="PROSITE-ProRule" id="PRU00657"/>
    </source>
</evidence>
<dbReference type="SMART" id="SM00490">
    <property type="entry name" value="HELICc"/>
    <property type="match status" value="1"/>
</dbReference>
<keyword evidence="13" id="KW-0464">Manganese</keyword>
<comment type="similarity">
    <text evidence="15">Belongs to the helicase family. Dicer subfamily.</text>
</comment>
<keyword evidence="7" id="KW-0378">Hydrolase</keyword>
<dbReference type="PROSITE" id="PS00517">
    <property type="entry name" value="RNASE_3_1"/>
    <property type="match status" value="2"/>
</dbReference>
<evidence type="ECO:0000256" key="13">
    <source>
        <dbReference type="ARBA" id="ARBA00023211"/>
    </source>
</evidence>
<keyword evidence="5" id="KW-0677">Repeat</keyword>
<accession>A0AAF0DF82</accession>
<dbReference type="SMART" id="SM00487">
    <property type="entry name" value="DEXDc"/>
    <property type="match status" value="1"/>
</dbReference>
<dbReference type="Gene3D" id="3.40.50.300">
    <property type="entry name" value="P-loop containing nucleotide triphosphate hydrolases"/>
    <property type="match status" value="2"/>
</dbReference>
<sequence length="1420" mass="160951">MPVNGRVNTGEEAAPRRSRAYQLEMLEESLRRNVIVVMDTGSGKTEMWVPLVVRVPVLDIINRFLQCNSSNTKGIGTMPSRKAPTIPLAEQQHSVISKQLPAFQTRILTSLDKVDHWSTKKIWDDILFNIRIVTSTPQVMLDALSNGFVNLHRIALLVFDEAHHCLRKAAANKIMQNFYHYHRQQAGNTDGLPHVLGLTASPVIKGRHAELRELESNLNAVCVTPKMHREELIQFVHMPQFYNIEYHIDVCPLPSKAAEISLILDSLDIEDDPFVKVMRQRNDAKSQQKLLDALLENETPCRNKLRRCYNSCAVLYQELGPWAEDTFIARCKKQLQDKHSDDIGNLSTDWDREDDFYILEVLSKISPSPGGHALDIEPVEISTKVHRLIKFLEKEHIDGSAGIVFAKERATAVMLTHLLTMHPRLKHIKAAAFLGTSAFASRKSDITELQNSVEQNNVIDDLRTGKKNLIVGTAVLEEGIDIPACDLVVCFDLPKNLKSFIQRRGRARKRGSKFAVFLDKGDETMISKLKLMEAVVKENYLENERTLEEIRCLEDIEEHGYDNFRIKSTGALLSLENARNHLSHFCGTLACEFTDSEPEFIIEGDSEVGLSAKVILPNFLDRKFRRFQGISIWRTEKMAKQDAAFQAYMALYEAGLVNDHLMPAHHRAGGGNDVEPVEKRPSFANTSEAFNPWAIVASRWQEAKEYFQNFVEITADSQAPMLLVLPVELPCDISFQLFWNEATTLLVSVKRSTQKFAANLVRLAADTTSIILSALFSEKMISGSLDFSWLFLPKMRLSEPSIREWCESVKGRVFLSDIEEYDPADFKNLGLVRRVDNRSRPWTFGNYIWRKCLPEPATDDACVHDRDSEDREVLYVEGTVWPKRTDFLHPVANLDTSKVHHTAKCFHPASQCVVDKLPVQYTRFALFIPCLIHNIEIHLIADELARTVLRSVNFSNLSLVLTAISSSAAREASNYQRLEFLGDSLLKLYTSVELAAKKPLWPEGLLASTKGRIVSNGHLANAALRTGLDMFILTKPFTGRKWRPSYNSDHTGTENGVELPREMSTKVLADVVEALIGAASIDGGHEKALRCLKVFLPDIEWSPFNECVNLLYDAADINNECNMVLPEIKGLLGYTFTKKSLLLAAVTHPSSRISSHSYQRLEFVGDSILDTIIVEALFESPREFPHYDLHLMRTALVNADFLAFLCMNTYIEEDRGEAIENSKKRVKIAMTKRKIYLWEFMNHSVSWDISDAQRRAMKQYEELEKEINERLNSSKTYPWTLLCRLNAAKFFSDIIESILGAIFIDSRGSMSACQGFLQRIGLMRYLEFVLTEDIDFMHPKERLGLLANTLSVQYETRRTGEREERRWECSVEVGDEQIIHVGDGVSSIEAETRAAEAAVAVLRARSCNSEQRGSDDVMSE</sequence>
<dbReference type="PROSITE" id="PS51192">
    <property type="entry name" value="HELICASE_ATP_BIND_1"/>
    <property type="match status" value="1"/>
</dbReference>
<dbReference type="Pfam" id="PF00271">
    <property type="entry name" value="Helicase_C"/>
    <property type="match status" value="1"/>
</dbReference>
<evidence type="ECO:0000256" key="4">
    <source>
        <dbReference type="ARBA" id="ARBA00022723"/>
    </source>
</evidence>
<dbReference type="PANTHER" id="PTHR14950">
    <property type="entry name" value="DICER-RELATED"/>
    <property type="match status" value="1"/>
</dbReference>
<evidence type="ECO:0000256" key="6">
    <source>
        <dbReference type="ARBA" id="ARBA00022741"/>
    </source>
</evidence>
<evidence type="ECO:0000256" key="11">
    <source>
        <dbReference type="ARBA" id="ARBA00022884"/>
    </source>
</evidence>
<organism evidence="21 22">
    <name type="scientific">Emydomyces testavorans</name>
    <dbReference type="NCBI Taxonomy" id="2070801"/>
    <lineage>
        <taxon>Eukaryota</taxon>
        <taxon>Fungi</taxon>
        <taxon>Dikarya</taxon>
        <taxon>Ascomycota</taxon>
        <taxon>Pezizomycotina</taxon>
        <taxon>Eurotiomycetes</taxon>
        <taxon>Eurotiomycetidae</taxon>
        <taxon>Onygenales</taxon>
        <taxon>Nannizziopsiaceae</taxon>
        <taxon>Emydomyces</taxon>
    </lineage>
</organism>
<evidence type="ECO:0000256" key="2">
    <source>
        <dbReference type="ARBA" id="ARBA00001946"/>
    </source>
</evidence>
<dbReference type="Proteomes" id="UP001219355">
    <property type="component" value="Chromosome 2"/>
</dbReference>
<evidence type="ECO:0000256" key="1">
    <source>
        <dbReference type="ARBA" id="ARBA00001936"/>
    </source>
</evidence>
<dbReference type="InterPro" id="IPR027417">
    <property type="entry name" value="P-loop_NTPase"/>
</dbReference>
<dbReference type="PROSITE" id="PS51194">
    <property type="entry name" value="HELICASE_CTER"/>
    <property type="match status" value="1"/>
</dbReference>
<comment type="function">
    <text evidence="14">Dicer-like endonuclease involved in cleaving double-stranded RNA in the RNA interference (RNAi) pathway. Produces 21 to 25 bp dsRNAs (siRNAs) which target the selective destruction of homologous RNAs leading to sequence-specific suppression of gene expression, called post-transcriptional gene silencing (PTGS). Part of a broad host defense response against viral infection and transposons.</text>
</comment>
<dbReference type="GO" id="GO:0003723">
    <property type="term" value="F:RNA binding"/>
    <property type="evidence" value="ECO:0007669"/>
    <property type="project" value="UniProtKB-UniRule"/>
</dbReference>
<dbReference type="InterPro" id="IPR001650">
    <property type="entry name" value="Helicase_C-like"/>
</dbReference>
<dbReference type="InterPro" id="IPR014720">
    <property type="entry name" value="dsRBD_dom"/>
</dbReference>
<feature type="domain" description="RNase III" evidence="17">
    <location>
        <begin position="1125"/>
        <end position="1307"/>
    </location>
</feature>
<dbReference type="GO" id="GO:0005737">
    <property type="term" value="C:cytoplasm"/>
    <property type="evidence" value="ECO:0007669"/>
    <property type="project" value="TreeGrafter"/>
</dbReference>
<evidence type="ECO:0000313" key="22">
    <source>
        <dbReference type="Proteomes" id="UP001219355"/>
    </source>
</evidence>
<dbReference type="Pfam" id="PF03368">
    <property type="entry name" value="Dicer_dimer"/>
    <property type="match status" value="1"/>
</dbReference>
<dbReference type="GO" id="GO:0051607">
    <property type="term" value="P:defense response to virus"/>
    <property type="evidence" value="ECO:0007669"/>
    <property type="project" value="UniProtKB-KW"/>
</dbReference>
<dbReference type="SUPFAM" id="SSF52540">
    <property type="entry name" value="P-loop containing nucleoside triphosphate hydrolases"/>
    <property type="match status" value="1"/>
</dbReference>
<dbReference type="InterPro" id="IPR005034">
    <property type="entry name" value="Dicer_dimerisation"/>
</dbReference>
<dbReference type="SMART" id="SM00358">
    <property type="entry name" value="DSRM"/>
    <property type="match status" value="1"/>
</dbReference>
<dbReference type="InterPro" id="IPR011545">
    <property type="entry name" value="DEAD/DEAH_box_helicase_dom"/>
</dbReference>
<feature type="domain" description="Helicase C-terminal" evidence="19">
    <location>
        <begin position="384"/>
        <end position="548"/>
    </location>
</feature>
<evidence type="ECO:0000256" key="10">
    <source>
        <dbReference type="ARBA" id="ARBA00022842"/>
    </source>
</evidence>
<keyword evidence="22" id="KW-1185">Reference proteome</keyword>
<evidence type="ECO:0000256" key="5">
    <source>
        <dbReference type="ARBA" id="ARBA00022737"/>
    </source>
</evidence>
<gene>
    <name evidence="21" type="primary">DCL2</name>
    <name evidence="21" type="ORF">PRK78_002508</name>
</gene>
<keyword evidence="10" id="KW-0460">Magnesium</keyword>
<dbReference type="PROSITE" id="PS50142">
    <property type="entry name" value="RNASE_3_2"/>
    <property type="match status" value="2"/>
</dbReference>
<dbReference type="GO" id="GO:0046872">
    <property type="term" value="F:metal ion binding"/>
    <property type="evidence" value="ECO:0007669"/>
    <property type="project" value="UniProtKB-KW"/>
</dbReference>
<name>A0AAF0DF82_9EURO</name>
<dbReference type="GO" id="GO:0004386">
    <property type="term" value="F:helicase activity"/>
    <property type="evidence" value="ECO:0007669"/>
    <property type="project" value="UniProtKB-KW"/>
</dbReference>
<evidence type="ECO:0000313" key="21">
    <source>
        <dbReference type="EMBL" id="WEW57049.1"/>
    </source>
</evidence>
<evidence type="ECO:0000259" key="19">
    <source>
        <dbReference type="PROSITE" id="PS51194"/>
    </source>
</evidence>
<dbReference type="InterPro" id="IPR038248">
    <property type="entry name" value="Dicer_dimer_sf"/>
</dbReference>
<comment type="cofactor">
    <cofactor evidence="1">
        <name>Mn(2+)</name>
        <dbReference type="ChEBI" id="CHEBI:29035"/>
    </cofactor>
</comment>
<dbReference type="InterPro" id="IPR014001">
    <property type="entry name" value="Helicase_ATP-bd"/>
</dbReference>
<dbReference type="InterPro" id="IPR000999">
    <property type="entry name" value="RNase_III_dom"/>
</dbReference>
<evidence type="ECO:0000256" key="12">
    <source>
        <dbReference type="ARBA" id="ARBA00023118"/>
    </source>
</evidence>
<feature type="domain" description="DRBM" evidence="16">
    <location>
        <begin position="1338"/>
        <end position="1404"/>
    </location>
</feature>
<evidence type="ECO:0000256" key="7">
    <source>
        <dbReference type="ARBA" id="ARBA00022801"/>
    </source>
</evidence>
<dbReference type="InterPro" id="IPR036389">
    <property type="entry name" value="RNase_III_sf"/>
</dbReference>
<keyword evidence="11 15" id="KW-0694">RNA-binding</keyword>
<keyword evidence="9" id="KW-0067">ATP-binding</keyword>
<dbReference type="GO" id="GO:0005524">
    <property type="term" value="F:ATP binding"/>
    <property type="evidence" value="ECO:0007669"/>
    <property type="project" value="UniProtKB-KW"/>
</dbReference>
<dbReference type="CDD" id="cd18802">
    <property type="entry name" value="SF2_C_dicer"/>
    <property type="match status" value="1"/>
</dbReference>
<evidence type="ECO:0000259" key="18">
    <source>
        <dbReference type="PROSITE" id="PS51192"/>
    </source>
</evidence>
<feature type="domain" description="Helicase ATP-binding" evidence="18">
    <location>
        <begin position="25"/>
        <end position="220"/>
    </location>
</feature>
<evidence type="ECO:0000256" key="14">
    <source>
        <dbReference type="ARBA" id="ARBA00025403"/>
    </source>
</evidence>
<keyword evidence="12" id="KW-0051">Antiviral defense</keyword>
<dbReference type="FunFam" id="1.10.1520.10:FF:000032">
    <property type="entry name" value="Dicer-like protein 2"/>
    <property type="match status" value="1"/>
</dbReference>
<dbReference type="Gene3D" id="3.30.160.20">
    <property type="match status" value="1"/>
</dbReference>
<evidence type="ECO:0000256" key="9">
    <source>
        <dbReference type="ARBA" id="ARBA00022840"/>
    </source>
</evidence>
<dbReference type="Gene3D" id="1.10.1520.10">
    <property type="entry name" value="Ribonuclease III domain"/>
    <property type="match status" value="2"/>
</dbReference>
<dbReference type="SUPFAM" id="SSF69065">
    <property type="entry name" value="RNase III domain-like"/>
    <property type="match status" value="2"/>
</dbReference>
<dbReference type="Pfam" id="PF00636">
    <property type="entry name" value="Ribonuclease_3"/>
    <property type="match status" value="2"/>
</dbReference>
<evidence type="ECO:0000259" key="17">
    <source>
        <dbReference type="PROSITE" id="PS50142"/>
    </source>
</evidence>
<dbReference type="PANTHER" id="PTHR14950:SF37">
    <property type="entry name" value="ENDORIBONUCLEASE DICER"/>
    <property type="match status" value="1"/>
</dbReference>
<dbReference type="CDD" id="cd00593">
    <property type="entry name" value="RIBOc"/>
    <property type="match status" value="2"/>
</dbReference>
<keyword evidence="3" id="KW-0930">Antiviral protein</keyword>
<keyword evidence="8" id="KW-0347">Helicase</keyword>
<dbReference type="PROSITE" id="PS51327">
    <property type="entry name" value="DICER_DSRBF"/>
    <property type="match status" value="1"/>
</dbReference>
<keyword evidence="4" id="KW-0479">Metal-binding</keyword>
<dbReference type="Gene3D" id="3.30.160.380">
    <property type="entry name" value="Dicer dimerisation domain"/>
    <property type="match status" value="1"/>
</dbReference>
<evidence type="ECO:0000256" key="8">
    <source>
        <dbReference type="ARBA" id="ARBA00022806"/>
    </source>
</evidence>
<proteinExistence type="inferred from homology"/>
<comment type="cofactor">
    <cofactor evidence="2">
        <name>Mg(2+)</name>
        <dbReference type="ChEBI" id="CHEBI:18420"/>
    </cofactor>
</comment>
<dbReference type="EMBL" id="CP120628">
    <property type="protein sequence ID" value="WEW57049.1"/>
    <property type="molecule type" value="Genomic_DNA"/>
</dbReference>
<dbReference type="PROSITE" id="PS50137">
    <property type="entry name" value="DS_RBD"/>
    <property type="match status" value="1"/>
</dbReference>
<evidence type="ECO:0000256" key="3">
    <source>
        <dbReference type="ARBA" id="ARBA00022721"/>
    </source>
</evidence>
<dbReference type="Pfam" id="PF00270">
    <property type="entry name" value="DEAD"/>
    <property type="match status" value="1"/>
</dbReference>
<dbReference type="GO" id="GO:0030422">
    <property type="term" value="P:siRNA processing"/>
    <property type="evidence" value="ECO:0007669"/>
    <property type="project" value="TreeGrafter"/>
</dbReference>
<dbReference type="GO" id="GO:0005634">
    <property type="term" value="C:nucleus"/>
    <property type="evidence" value="ECO:0007669"/>
    <property type="project" value="TreeGrafter"/>
</dbReference>